<dbReference type="OrthoDB" id="8776734at2"/>
<gene>
    <name evidence="2" type="ORF">AB204_02560</name>
</gene>
<dbReference type="InterPro" id="IPR013423">
    <property type="entry name" value="CHP02594"/>
</dbReference>
<dbReference type="RefSeq" id="WP_047961822.1">
    <property type="nucleotide sequence ID" value="NZ_CAWMBG010000013.1"/>
</dbReference>
<feature type="domain" description="Peptidase C51" evidence="1">
    <location>
        <begin position="51"/>
        <end position="124"/>
    </location>
</feature>
<evidence type="ECO:0000313" key="2">
    <source>
        <dbReference type="EMBL" id="KMJ46731.1"/>
    </source>
</evidence>
<accession>A0A0J5FWZ4</accession>
<sequence length="167" mass="18880">MTKENIGKEYEPKWIAEGYKYLGVHEIKGEQHHPSILQWWKDIKRGGIRDDETPWCAAYVGAMFERVGIRSSRFESARSYLEWGMPLKEPYYGCVAVFTRSGGGHVGFVVGVAENGDLMVLGGNQSDEVNIRSFPRSRVSGYRWPLNEPVNCRSLSLMVGCQSESEV</sequence>
<dbReference type="NCBIfam" id="TIGR02594">
    <property type="entry name" value="TIGR02594 family protein"/>
    <property type="match status" value="1"/>
</dbReference>
<dbReference type="Pfam" id="PF05257">
    <property type="entry name" value="CHAP"/>
    <property type="match status" value="1"/>
</dbReference>
<name>A0A0J5FWZ4_9GAMM</name>
<dbReference type="Proteomes" id="UP000036277">
    <property type="component" value="Unassembled WGS sequence"/>
</dbReference>
<proteinExistence type="predicted"/>
<reference evidence="2 3" key="1">
    <citation type="submission" date="2015-06" db="EMBL/GenBank/DDBJ databases">
        <title>Draft Whole-Genome Sequence of the Entomopathogenic Bacterium Xenorhabdus khoisanae.</title>
        <authorList>
            <person name="Naidoo S."/>
            <person name="Featherston J."/>
            <person name="Gray V.M."/>
        </authorList>
    </citation>
    <scope>NUCLEOTIDE SEQUENCE [LARGE SCALE GENOMIC DNA]</scope>
    <source>
        <strain evidence="2 3">MCB</strain>
    </source>
</reference>
<keyword evidence="3" id="KW-1185">Reference proteome</keyword>
<organism evidence="2 3">
    <name type="scientific">Xenorhabdus khoisanae</name>
    <dbReference type="NCBI Taxonomy" id="880157"/>
    <lineage>
        <taxon>Bacteria</taxon>
        <taxon>Pseudomonadati</taxon>
        <taxon>Pseudomonadota</taxon>
        <taxon>Gammaproteobacteria</taxon>
        <taxon>Enterobacterales</taxon>
        <taxon>Morganellaceae</taxon>
        <taxon>Xenorhabdus</taxon>
    </lineage>
</organism>
<dbReference type="InterPro" id="IPR038765">
    <property type="entry name" value="Papain-like_cys_pep_sf"/>
</dbReference>
<dbReference type="STRING" id="880157.AB204_02560"/>
<evidence type="ECO:0000313" key="3">
    <source>
        <dbReference type="Proteomes" id="UP000036277"/>
    </source>
</evidence>
<protein>
    <recommendedName>
        <fullName evidence="1">Peptidase C51 domain-containing protein</fullName>
    </recommendedName>
</protein>
<dbReference type="PATRIC" id="fig|880157.4.peg.532"/>
<dbReference type="InterPro" id="IPR007921">
    <property type="entry name" value="CHAP_dom"/>
</dbReference>
<dbReference type="SUPFAM" id="SSF54001">
    <property type="entry name" value="Cysteine proteinases"/>
    <property type="match status" value="1"/>
</dbReference>
<evidence type="ECO:0000259" key="1">
    <source>
        <dbReference type="Pfam" id="PF05257"/>
    </source>
</evidence>
<dbReference type="AlphaFoldDB" id="A0A0J5FWZ4"/>
<dbReference type="EMBL" id="LFCV01000013">
    <property type="protein sequence ID" value="KMJ46731.1"/>
    <property type="molecule type" value="Genomic_DNA"/>
</dbReference>
<comment type="caution">
    <text evidence="2">The sequence shown here is derived from an EMBL/GenBank/DDBJ whole genome shotgun (WGS) entry which is preliminary data.</text>
</comment>